<evidence type="ECO:0000256" key="1">
    <source>
        <dbReference type="ARBA" id="ARBA00004571"/>
    </source>
</evidence>
<reference evidence="13 14" key="1">
    <citation type="submission" date="2018-10" db="EMBL/GenBank/DDBJ databases">
        <title>Dokdonia luteus sp. nov., isolated from sea water.</title>
        <authorList>
            <person name="Zhou L.Y."/>
            <person name="Du Z.J."/>
        </authorList>
    </citation>
    <scope>NUCLEOTIDE SEQUENCE [LARGE SCALE GENOMIC DNA]</scope>
    <source>
        <strain evidence="13 14">SH27</strain>
    </source>
</reference>
<evidence type="ECO:0000313" key="14">
    <source>
        <dbReference type="Proteomes" id="UP000281985"/>
    </source>
</evidence>
<keyword evidence="6 8" id="KW-0472">Membrane</keyword>
<protein>
    <submittedName>
        <fullName evidence="13">SusC/RagA family TonB-linked outer membrane protein</fullName>
    </submittedName>
</protein>
<dbReference type="InterPro" id="IPR039426">
    <property type="entry name" value="TonB-dep_rcpt-like"/>
</dbReference>
<feature type="domain" description="TonB-dependent receptor-like beta-barrel" evidence="11">
    <location>
        <begin position="450"/>
        <end position="921"/>
    </location>
</feature>
<gene>
    <name evidence="13" type="ORF">EAX61_04295</name>
</gene>
<keyword evidence="10" id="KW-0732">Signal</keyword>
<evidence type="ECO:0000256" key="7">
    <source>
        <dbReference type="ARBA" id="ARBA00023237"/>
    </source>
</evidence>
<dbReference type="NCBIfam" id="TIGR04056">
    <property type="entry name" value="OMP_RagA_SusC"/>
    <property type="match status" value="1"/>
</dbReference>
<feature type="domain" description="TonB-dependent receptor plug" evidence="12">
    <location>
        <begin position="115"/>
        <end position="238"/>
    </location>
</feature>
<keyword evidence="3 8" id="KW-1134">Transmembrane beta strand</keyword>
<dbReference type="Gene3D" id="2.170.130.10">
    <property type="entry name" value="TonB-dependent receptor, plug domain"/>
    <property type="match status" value="1"/>
</dbReference>
<feature type="chain" id="PRO_5018216204" evidence="10">
    <location>
        <begin position="23"/>
        <end position="1065"/>
    </location>
</feature>
<dbReference type="GO" id="GO:0009279">
    <property type="term" value="C:cell outer membrane"/>
    <property type="evidence" value="ECO:0007669"/>
    <property type="project" value="UniProtKB-SubCell"/>
</dbReference>
<dbReference type="InterPro" id="IPR008969">
    <property type="entry name" value="CarboxyPept-like_regulatory"/>
</dbReference>
<dbReference type="OrthoDB" id="9768177at2"/>
<dbReference type="InterPro" id="IPR000531">
    <property type="entry name" value="Beta-barrel_TonB"/>
</dbReference>
<evidence type="ECO:0000256" key="9">
    <source>
        <dbReference type="RuleBase" id="RU003357"/>
    </source>
</evidence>
<dbReference type="SUPFAM" id="SSF56935">
    <property type="entry name" value="Porins"/>
    <property type="match status" value="1"/>
</dbReference>
<evidence type="ECO:0000256" key="2">
    <source>
        <dbReference type="ARBA" id="ARBA00022448"/>
    </source>
</evidence>
<feature type="signal peptide" evidence="10">
    <location>
        <begin position="1"/>
        <end position="22"/>
    </location>
</feature>
<sequence length="1065" mass="115323">MKTKFSGILTLLLAFVVQMTFAQQKTVSGTVTADGGPLPGANVIIKGTSTGTQTDFDGNYTIQASATDVIAFSFVGYSTKEVTVGAQSTINVTLEGDNALEEVIVTAQGIKREKKALGYAVTSIGADALSSKPSTDAVRALTGKAPGVNIQQTSGLAGSGTNIIIRGFSSISLSNQPLFIVDGVPFNSDTNNDRGFQTGGATASSRFLDLDPNNIEELSVLKGIAATTLYGSQGRNGVILITTKSGSAGENANKKLEISVTNSYFATEIANLPDYQNNYGNGFYQAYSQAFSNWGPNFNTRGQLGVAEDGTVTHPYDRAALAGSFPEFQGARYDYRPYNSVERFFRTGNVVTNSVNAQGANGDTSYSLNVGRTNDEGFTVNNDYKRLNFGLGGKHKFSNGFTVSSSFNVVRTDRNTPPAGISFGSNPAGASLFSNVLYTPRSVDLLGLPFEDPVTRESVYYRGGNDIQNPRWTLKNINDNEQVRRFFGNISTNYDLNDWSSLNYRITLDQYTQVQEFKANKGGPQINGGSLTTSTRLNTVWDHTLSYNFSRDISEKFNIGGTVGFNARRETRSSRFISSTQQFVYGLFNHSNFEETTASSFESEENIFGAYASIIFDYDNFLFFNAQARNDWSSTLEAGNNSLLYPSASVSFVPTSAFEGLRASNAINFLKFRLSYGESAGFPPPYRTRVGLNAFANAYQDPRDGSTVNALGISGRLGQLGLLPERIQELEAGVEARFFGNRLGIDLSVYKKTSSDLIVDQLLLDPSTGYSVTSGNTAEVENEGLELGFNFSPIKGADANSFNWDVSGQYTINENIVVETAPGLEDGFVIPGGGFTNLGNFAIPGQPYGVIQGTSIARDDNGQPIVASDGNYLANNDNTIIADPNADWRGTVINEFSWKGLSFQFQLEYQHGGDIYSTTAAALLSRGLTTDTDFDRTQTYVLPGVNVDANGVSTPNNVQITATDLGFVNSGFFIDEQAIYDATHVRLREVSLSYSLPKKFLEKTPFGRMSISLIGQNLWFKAVNVPEGLNFDPEVQSLGVGNGQGFDFLTGPTAKRYGFNLNVTF</sequence>
<dbReference type="Pfam" id="PF07715">
    <property type="entry name" value="Plug"/>
    <property type="match status" value="1"/>
</dbReference>
<name>A0A3M0GZN9_9FLAO</name>
<dbReference type="Proteomes" id="UP000281985">
    <property type="component" value="Unassembled WGS sequence"/>
</dbReference>
<comment type="caution">
    <text evidence="13">The sequence shown here is derived from an EMBL/GenBank/DDBJ whole genome shotgun (WGS) entry which is preliminary data.</text>
</comment>
<comment type="similarity">
    <text evidence="8 9">Belongs to the TonB-dependent receptor family.</text>
</comment>
<accession>A0A3M0GZN9</accession>
<evidence type="ECO:0000256" key="5">
    <source>
        <dbReference type="ARBA" id="ARBA00023077"/>
    </source>
</evidence>
<dbReference type="InterPro" id="IPR012910">
    <property type="entry name" value="Plug_dom"/>
</dbReference>
<evidence type="ECO:0000256" key="6">
    <source>
        <dbReference type="ARBA" id="ARBA00023136"/>
    </source>
</evidence>
<dbReference type="InterPro" id="IPR036942">
    <property type="entry name" value="Beta-barrel_TonB_sf"/>
</dbReference>
<keyword evidence="5 9" id="KW-0798">TonB box</keyword>
<keyword evidence="7 8" id="KW-0998">Cell outer membrane</keyword>
<evidence type="ECO:0000256" key="10">
    <source>
        <dbReference type="SAM" id="SignalP"/>
    </source>
</evidence>
<evidence type="ECO:0000259" key="11">
    <source>
        <dbReference type="Pfam" id="PF00593"/>
    </source>
</evidence>
<dbReference type="RefSeq" id="WP_121916440.1">
    <property type="nucleotide sequence ID" value="NZ_REFV01000003.1"/>
</dbReference>
<keyword evidence="14" id="KW-1185">Reference proteome</keyword>
<dbReference type="InterPro" id="IPR037066">
    <property type="entry name" value="Plug_dom_sf"/>
</dbReference>
<evidence type="ECO:0000256" key="8">
    <source>
        <dbReference type="PROSITE-ProRule" id="PRU01360"/>
    </source>
</evidence>
<dbReference type="SUPFAM" id="SSF49464">
    <property type="entry name" value="Carboxypeptidase regulatory domain-like"/>
    <property type="match status" value="1"/>
</dbReference>
<dbReference type="Pfam" id="PF13715">
    <property type="entry name" value="CarbopepD_reg_2"/>
    <property type="match status" value="1"/>
</dbReference>
<evidence type="ECO:0000256" key="3">
    <source>
        <dbReference type="ARBA" id="ARBA00022452"/>
    </source>
</evidence>
<dbReference type="Pfam" id="PF00593">
    <property type="entry name" value="TonB_dep_Rec_b-barrel"/>
    <property type="match status" value="1"/>
</dbReference>
<evidence type="ECO:0000313" key="13">
    <source>
        <dbReference type="EMBL" id="RMB62806.1"/>
    </source>
</evidence>
<dbReference type="PROSITE" id="PS52016">
    <property type="entry name" value="TONB_DEPENDENT_REC_3"/>
    <property type="match status" value="1"/>
</dbReference>
<dbReference type="AlphaFoldDB" id="A0A3M0GZN9"/>
<evidence type="ECO:0000259" key="12">
    <source>
        <dbReference type="Pfam" id="PF07715"/>
    </source>
</evidence>
<proteinExistence type="inferred from homology"/>
<comment type="subcellular location">
    <subcellularLocation>
        <location evidence="1 8">Cell outer membrane</location>
        <topology evidence="1 8">Multi-pass membrane protein</topology>
    </subcellularLocation>
</comment>
<keyword evidence="4 8" id="KW-0812">Transmembrane</keyword>
<dbReference type="EMBL" id="REFV01000003">
    <property type="protein sequence ID" value="RMB62806.1"/>
    <property type="molecule type" value="Genomic_DNA"/>
</dbReference>
<organism evidence="13 14">
    <name type="scientific">Dokdonia sinensis</name>
    <dbReference type="NCBI Taxonomy" id="2479847"/>
    <lineage>
        <taxon>Bacteria</taxon>
        <taxon>Pseudomonadati</taxon>
        <taxon>Bacteroidota</taxon>
        <taxon>Flavobacteriia</taxon>
        <taxon>Flavobacteriales</taxon>
        <taxon>Flavobacteriaceae</taxon>
        <taxon>Dokdonia</taxon>
    </lineage>
</organism>
<dbReference type="Gene3D" id="2.60.40.1120">
    <property type="entry name" value="Carboxypeptidase-like, regulatory domain"/>
    <property type="match status" value="1"/>
</dbReference>
<dbReference type="Gene3D" id="2.40.170.20">
    <property type="entry name" value="TonB-dependent receptor, beta-barrel domain"/>
    <property type="match status" value="1"/>
</dbReference>
<dbReference type="InterPro" id="IPR023996">
    <property type="entry name" value="TonB-dep_OMP_SusC/RagA"/>
</dbReference>
<keyword evidence="2 8" id="KW-0813">Transport</keyword>
<evidence type="ECO:0000256" key="4">
    <source>
        <dbReference type="ARBA" id="ARBA00022692"/>
    </source>
</evidence>